<feature type="compositionally biased region" description="Acidic residues" evidence="1">
    <location>
        <begin position="76"/>
        <end position="96"/>
    </location>
</feature>
<evidence type="ECO:0000259" key="2">
    <source>
        <dbReference type="PROSITE" id="PS51462"/>
    </source>
</evidence>
<dbReference type="PANTHER" id="PTHR43736">
    <property type="entry name" value="ADP-RIBOSE PYROPHOSPHATASE"/>
    <property type="match status" value="1"/>
</dbReference>
<evidence type="ECO:0000313" key="4">
    <source>
        <dbReference type="Proteomes" id="UP001642405"/>
    </source>
</evidence>
<dbReference type="SUPFAM" id="SSF55811">
    <property type="entry name" value="Nudix"/>
    <property type="match status" value="1"/>
</dbReference>
<dbReference type="InterPro" id="IPR015797">
    <property type="entry name" value="NUDIX_hydrolase-like_dom_sf"/>
</dbReference>
<comment type="caution">
    <text evidence="3">The sequence shown here is derived from an EMBL/GenBank/DDBJ whole genome shotgun (WGS) entry which is preliminary data.</text>
</comment>
<organism evidence="3 4">
    <name type="scientific">Sporothrix curviconia</name>
    <dbReference type="NCBI Taxonomy" id="1260050"/>
    <lineage>
        <taxon>Eukaryota</taxon>
        <taxon>Fungi</taxon>
        <taxon>Dikarya</taxon>
        <taxon>Ascomycota</taxon>
        <taxon>Pezizomycotina</taxon>
        <taxon>Sordariomycetes</taxon>
        <taxon>Sordariomycetidae</taxon>
        <taxon>Ophiostomatales</taxon>
        <taxon>Ophiostomataceae</taxon>
        <taxon>Sporothrix</taxon>
    </lineage>
</organism>
<gene>
    <name evidence="3" type="ORF">SCUCBS95973_001358</name>
</gene>
<dbReference type="Proteomes" id="UP001642405">
    <property type="component" value="Unassembled WGS sequence"/>
</dbReference>
<name>A0ABP0AYI7_9PEZI</name>
<evidence type="ECO:0000256" key="1">
    <source>
        <dbReference type="SAM" id="MobiDB-lite"/>
    </source>
</evidence>
<protein>
    <recommendedName>
        <fullName evidence="2">Nudix hydrolase domain-containing protein</fullName>
    </recommendedName>
</protein>
<dbReference type="PANTHER" id="PTHR43736:SF1">
    <property type="entry name" value="DIHYDRONEOPTERIN TRIPHOSPHATE DIPHOSPHATASE"/>
    <property type="match status" value="1"/>
</dbReference>
<feature type="region of interest" description="Disordered" evidence="1">
    <location>
        <begin position="64"/>
        <end position="106"/>
    </location>
</feature>
<evidence type="ECO:0000313" key="3">
    <source>
        <dbReference type="EMBL" id="CAK7212189.1"/>
    </source>
</evidence>
<dbReference type="InterPro" id="IPR000086">
    <property type="entry name" value="NUDIX_hydrolase_dom"/>
</dbReference>
<reference evidence="3 4" key="1">
    <citation type="submission" date="2024-01" db="EMBL/GenBank/DDBJ databases">
        <authorList>
            <person name="Allen C."/>
            <person name="Tagirdzhanova G."/>
        </authorList>
    </citation>
    <scope>NUCLEOTIDE SEQUENCE [LARGE SCALE GENOMIC DNA]</scope>
</reference>
<accession>A0ABP0AYI7</accession>
<sequence>MAPPPPPPDVFRYTVDPSLEPFNVSPRDWLVQNNKHFNGIAVANVVFDDQDRVLLVQRAAHDSMPNRWEPTGGAADQEDDDAPETDGADGADGADESDARPRQSRGTILSGAARELWEEAGLVATHFTRLVPQPEEAPVRGAAEAPPPAYPDHSGFIYTNRTGKVHFLRFAFHVEVQSTDNIVLDPDEHQAHVWATENEVRAGMTESRIDIPATVPATRAYILEAFRLRALAKGKQ</sequence>
<keyword evidence="4" id="KW-1185">Reference proteome</keyword>
<dbReference type="Gene3D" id="3.90.79.10">
    <property type="entry name" value="Nucleoside Triphosphate Pyrophosphohydrolase"/>
    <property type="match status" value="1"/>
</dbReference>
<dbReference type="PROSITE" id="PS51462">
    <property type="entry name" value="NUDIX"/>
    <property type="match status" value="1"/>
</dbReference>
<feature type="domain" description="Nudix hydrolase" evidence="2">
    <location>
        <begin position="37"/>
        <end position="218"/>
    </location>
</feature>
<dbReference type="CDD" id="cd02883">
    <property type="entry name" value="NUDIX_Hydrolase"/>
    <property type="match status" value="1"/>
</dbReference>
<proteinExistence type="predicted"/>
<dbReference type="EMBL" id="CAWUHB010000005">
    <property type="protein sequence ID" value="CAK7212189.1"/>
    <property type="molecule type" value="Genomic_DNA"/>
</dbReference>